<feature type="region of interest" description="Disordered" evidence="1">
    <location>
        <begin position="38"/>
        <end position="98"/>
    </location>
</feature>
<evidence type="ECO:0000256" key="1">
    <source>
        <dbReference type="SAM" id="MobiDB-lite"/>
    </source>
</evidence>
<dbReference type="AlphaFoldDB" id="A0AAN8MHE8"/>
<feature type="region of interest" description="Disordered" evidence="1">
    <location>
        <begin position="1"/>
        <end position="21"/>
    </location>
</feature>
<gene>
    <name evidence="2" type="ORF">TWF718_010078</name>
</gene>
<name>A0AAN8MHE8_9PEZI</name>
<proteinExistence type="predicted"/>
<sequence>MQVFPLENGPTSAGSPEASETKAVLNVQLCKETMSSYQLEADNPAGGGPTQYFHPVPGDGDSSALASDLSSNSPGNAQNVPLDNWNPESVVNFSSFPN</sequence>
<comment type="caution">
    <text evidence="2">The sequence shown here is derived from an EMBL/GenBank/DDBJ whole genome shotgun (WGS) entry which is preliminary data.</text>
</comment>
<evidence type="ECO:0000313" key="3">
    <source>
        <dbReference type="Proteomes" id="UP001313282"/>
    </source>
</evidence>
<accession>A0AAN8MHE8</accession>
<feature type="compositionally biased region" description="Polar residues" evidence="1">
    <location>
        <begin position="72"/>
        <end position="98"/>
    </location>
</feature>
<dbReference type="Proteomes" id="UP001313282">
    <property type="component" value="Unassembled WGS sequence"/>
</dbReference>
<keyword evidence="3" id="KW-1185">Reference proteome</keyword>
<dbReference type="EMBL" id="JAVHNR010000008">
    <property type="protein sequence ID" value="KAK6334622.1"/>
    <property type="molecule type" value="Genomic_DNA"/>
</dbReference>
<protein>
    <submittedName>
        <fullName evidence="2">Uncharacterized protein</fullName>
    </submittedName>
</protein>
<organism evidence="2 3">
    <name type="scientific">Orbilia javanica</name>
    <dbReference type="NCBI Taxonomy" id="47235"/>
    <lineage>
        <taxon>Eukaryota</taxon>
        <taxon>Fungi</taxon>
        <taxon>Dikarya</taxon>
        <taxon>Ascomycota</taxon>
        <taxon>Pezizomycotina</taxon>
        <taxon>Orbiliomycetes</taxon>
        <taxon>Orbiliales</taxon>
        <taxon>Orbiliaceae</taxon>
        <taxon>Orbilia</taxon>
    </lineage>
</organism>
<evidence type="ECO:0000313" key="2">
    <source>
        <dbReference type="EMBL" id="KAK6334622.1"/>
    </source>
</evidence>
<reference evidence="2 3" key="1">
    <citation type="submission" date="2019-10" db="EMBL/GenBank/DDBJ databases">
        <authorList>
            <person name="Palmer J.M."/>
        </authorList>
    </citation>
    <scope>NUCLEOTIDE SEQUENCE [LARGE SCALE GENOMIC DNA]</scope>
    <source>
        <strain evidence="2 3">TWF718</strain>
    </source>
</reference>
<feature type="compositionally biased region" description="Low complexity" evidence="1">
    <location>
        <begin position="58"/>
        <end position="71"/>
    </location>
</feature>